<proteinExistence type="predicted"/>
<dbReference type="PANTHER" id="PTHR32347:SF14">
    <property type="entry name" value="EFFLUX SYSTEM COMPONENT YKNX-RELATED"/>
    <property type="match status" value="1"/>
</dbReference>
<dbReference type="Gene3D" id="2.40.420.20">
    <property type="match status" value="1"/>
</dbReference>
<evidence type="ECO:0000256" key="3">
    <source>
        <dbReference type="SAM" id="Coils"/>
    </source>
</evidence>
<reference evidence="5 6" key="1">
    <citation type="submission" date="2016-09" db="EMBL/GenBank/DDBJ databases">
        <title>Alteromonas lipolytica, a new species isolated from sea water.</title>
        <authorList>
            <person name="Wu Y.-H."/>
            <person name="Cheng H."/>
            <person name="Xu X.-W."/>
        </authorList>
    </citation>
    <scope>NUCLEOTIDE SEQUENCE [LARGE SCALE GENOMIC DNA]</scope>
    <source>
        <strain evidence="5 6">JW12</strain>
    </source>
</reference>
<name>A0A1E8FBW3_9ALTE</name>
<keyword evidence="4" id="KW-0472">Membrane</keyword>
<dbReference type="GO" id="GO:0030313">
    <property type="term" value="C:cell envelope"/>
    <property type="evidence" value="ECO:0007669"/>
    <property type="project" value="UniProtKB-SubCell"/>
</dbReference>
<feature type="coiled-coil region" evidence="3">
    <location>
        <begin position="111"/>
        <end position="233"/>
    </location>
</feature>
<comment type="caution">
    <text evidence="5">The sequence shown here is derived from an EMBL/GenBank/DDBJ whole genome shotgun (WGS) entry which is preliminary data.</text>
</comment>
<dbReference type="OrthoDB" id="5752864at2"/>
<evidence type="ECO:0000256" key="1">
    <source>
        <dbReference type="ARBA" id="ARBA00004196"/>
    </source>
</evidence>
<accession>A0A1E8FBW3</accession>
<dbReference type="Gene3D" id="1.10.287.470">
    <property type="entry name" value="Helix hairpin bin"/>
    <property type="match status" value="2"/>
</dbReference>
<gene>
    <name evidence="5" type="ORF">BFC17_03175</name>
</gene>
<evidence type="ECO:0000256" key="4">
    <source>
        <dbReference type="SAM" id="Phobius"/>
    </source>
</evidence>
<dbReference type="EMBL" id="MJIC01000015">
    <property type="protein sequence ID" value="OFI33276.1"/>
    <property type="molecule type" value="Genomic_DNA"/>
</dbReference>
<dbReference type="RefSeq" id="WP_070177652.1">
    <property type="nucleotide sequence ID" value="NZ_BMJR01000002.1"/>
</dbReference>
<protein>
    <submittedName>
        <fullName evidence="5">Efflux transporter periplasmic adaptor subunit</fullName>
    </submittedName>
</protein>
<dbReference type="Gene3D" id="2.40.50.100">
    <property type="match status" value="2"/>
</dbReference>
<feature type="transmembrane region" description="Helical" evidence="4">
    <location>
        <begin position="21"/>
        <end position="40"/>
    </location>
</feature>
<comment type="subcellular location">
    <subcellularLocation>
        <location evidence="1">Cell envelope</location>
    </subcellularLocation>
</comment>
<sequence length="418" mass="45644">MIKDTSAQDAVIVPKRNKLKLVLVSAAVLITLAISAEAILTSDTAAKSVERASVQIATVERGDLTRDIAATGRIVAANAPQVYSPEEGLVTLLVRAGDKVSKGQAVARVESPQLQNQLQQERSELARLEGELSRKRLDARRQTLLLNKQLDLANVELTAAERESRRAKASIKTNIISQIDFEKAEDELARAKLNVNHAEQEVALAKDTLAFEVQSAHNTVARQQLVVDELERKVGNLTVTASVEGVVGNLFVTGRSLVTPNQPLMTLVDLTAYEAEINVAESFANELGLGMDVELQIGRQTVMGTLSAISPEVTEREVTTRVRFDQNSLSQIRQNQQVTARILLENRSDIVKVRRGSFLQAGGYVAYKLEGQIASRIPIETGATSMREVEIMAGVQPGDQIIISSYQSFEQAESILLR</sequence>
<dbReference type="AlphaFoldDB" id="A0A1E8FBW3"/>
<dbReference type="Gene3D" id="2.40.30.170">
    <property type="match status" value="1"/>
</dbReference>
<evidence type="ECO:0000313" key="6">
    <source>
        <dbReference type="Proteomes" id="UP000176037"/>
    </source>
</evidence>
<keyword evidence="4" id="KW-0812">Transmembrane</keyword>
<organism evidence="5 6">
    <name type="scientific">Alteromonas lipolytica</name>
    <dbReference type="NCBI Taxonomy" id="1856405"/>
    <lineage>
        <taxon>Bacteria</taxon>
        <taxon>Pseudomonadati</taxon>
        <taxon>Pseudomonadota</taxon>
        <taxon>Gammaproteobacteria</taxon>
        <taxon>Alteromonadales</taxon>
        <taxon>Alteromonadaceae</taxon>
        <taxon>Alteromonas/Salinimonas group</taxon>
        <taxon>Alteromonas</taxon>
    </lineage>
</organism>
<dbReference type="Proteomes" id="UP000176037">
    <property type="component" value="Unassembled WGS sequence"/>
</dbReference>
<dbReference type="STRING" id="1856405.BFC17_03175"/>
<evidence type="ECO:0000256" key="2">
    <source>
        <dbReference type="ARBA" id="ARBA00023054"/>
    </source>
</evidence>
<keyword evidence="2 3" id="KW-0175">Coiled coil</keyword>
<dbReference type="InterPro" id="IPR050465">
    <property type="entry name" value="UPF0194_transport"/>
</dbReference>
<keyword evidence="4" id="KW-1133">Transmembrane helix</keyword>
<dbReference type="PANTHER" id="PTHR32347">
    <property type="entry name" value="EFFLUX SYSTEM COMPONENT YKNX-RELATED"/>
    <property type="match status" value="1"/>
</dbReference>
<keyword evidence="6" id="KW-1185">Reference proteome</keyword>
<evidence type="ECO:0000313" key="5">
    <source>
        <dbReference type="EMBL" id="OFI33276.1"/>
    </source>
</evidence>